<dbReference type="Proteomes" id="UP000676079">
    <property type="component" value="Chromosome"/>
</dbReference>
<evidence type="ECO:0000256" key="4">
    <source>
        <dbReference type="ARBA" id="ARBA00022729"/>
    </source>
</evidence>
<dbReference type="InterPro" id="IPR000801">
    <property type="entry name" value="Esterase-like"/>
</dbReference>
<dbReference type="EMBL" id="CP074133">
    <property type="protein sequence ID" value="QUX20253.1"/>
    <property type="molecule type" value="Genomic_DNA"/>
</dbReference>
<protein>
    <submittedName>
        <fullName evidence="9">Poly(3-hydroxybutyrate) depolymerase</fullName>
    </submittedName>
</protein>
<keyword evidence="10" id="KW-1185">Reference proteome</keyword>
<dbReference type="InterPro" id="IPR029058">
    <property type="entry name" value="AB_hydrolase_fold"/>
</dbReference>
<keyword evidence="6" id="KW-0119">Carbohydrate metabolism</keyword>
<feature type="chain" id="PRO_5046680579" evidence="8">
    <location>
        <begin position="22"/>
        <end position="315"/>
    </location>
</feature>
<organism evidence="9 10">
    <name type="scientific">Nocardiopsis changdeensis</name>
    <dbReference type="NCBI Taxonomy" id="2831969"/>
    <lineage>
        <taxon>Bacteria</taxon>
        <taxon>Bacillati</taxon>
        <taxon>Actinomycetota</taxon>
        <taxon>Actinomycetes</taxon>
        <taxon>Streptosporangiales</taxon>
        <taxon>Nocardiopsidaceae</taxon>
        <taxon>Nocardiopsis</taxon>
    </lineage>
</organism>
<evidence type="ECO:0000256" key="7">
    <source>
        <dbReference type="ARBA" id="ARBA00023326"/>
    </source>
</evidence>
<proteinExistence type="predicted"/>
<dbReference type="PANTHER" id="PTHR38050">
    <property type="match status" value="1"/>
</dbReference>
<reference evidence="9 10" key="1">
    <citation type="submission" date="2021-05" db="EMBL/GenBank/DDBJ databases">
        <title>Direct Submission.</title>
        <authorList>
            <person name="Li K."/>
            <person name="Gao J."/>
        </authorList>
    </citation>
    <scope>NUCLEOTIDE SEQUENCE [LARGE SCALE GENOMIC DNA]</scope>
    <source>
        <strain evidence="9 10">Mg02</strain>
    </source>
</reference>
<keyword evidence="3" id="KW-0858">Xylan degradation</keyword>
<dbReference type="InterPro" id="IPR043595">
    <property type="entry name" value="FaeB/C/D"/>
</dbReference>
<dbReference type="SUPFAM" id="SSF53474">
    <property type="entry name" value="alpha/beta-Hydrolases"/>
    <property type="match status" value="1"/>
</dbReference>
<evidence type="ECO:0000256" key="3">
    <source>
        <dbReference type="ARBA" id="ARBA00022651"/>
    </source>
</evidence>
<gene>
    <name evidence="9" type="ORF">KGD84_17105</name>
</gene>
<evidence type="ECO:0000256" key="2">
    <source>
        <dbReference type="ARBA" id="ARBA00022525"/>
    </source>
</evidence>
<evidence type="ECO:0000256" key="6">
    <source>
        <dbReference type="ARBA" id="ARBA00023277"/>
    </source>
</evidence>
<evidence type="ECO:0000313" key="10">
    <source>
        <dbReference type="Proteomes" id="UP000676079"/>
    </source>
</evidence>
<accession>A0ABX8BG37</accession>
<evidence type="ECO:0000256" key="5">
    <source>
        <dbReference type="ARBA" id="ARBA00022801"/>
    </source>
</evidence>
<keyword evidence="2" id="KW-0964">Secreted</keyword>
<evidence type="ECO:0000256" key="1">
    <source>
        <dbReference type="ARBA" id="ARBA00004613"/>
    </source>
</evidence>
<sequence length="315" mass="32714">MPLRMLVRSVLVLALAALAVAAPGAAVPHDPDPGYRSTGCGLPAPQEPGEAVRYSLVSDGVEREYLVHLPRGYTPGRAWPVLLAYHGRGGSAEGMAGYSGLTGLPAVVVLPDALTGEDDRSAWQGAPYSPPGADDVAFTHALLDTVESRTCVDRTRVYAAGMSNGGGFTAVLACAAPRRIAAIAPVAAAFYPHGLECDTSRAVPVVSFHGTADETIPYTGDPGRGLPDVARWNADRAAANGCLRGPRTERLGPDVTALEWTGCAGGADVRHLVVARGGHTWPGAVSASGPGRTTDTVPAYRELWLFAARHRLPAA</sequence>
<keyword evidence="4 8" id="KW-0732">Signal</keyword>
<keyword evidence="5" id="KW-0378">Hydrolase</keyword>
<dbReference type="RefSeq" id="WP_220561447.1">
    <property type="nucleotide sequence ID" value="NZ_CP074133.1"/>
</dbReference>
<evidence type="ECO:0000256" key="8">
    <source>
        <dbReference type="SAM" id="SignalP"/>
    </source>
</evidence>
<keyword evidence="7" id="KW-0624">Polysaccharide degradation</keyword>
<dbReference type="Pfam" id="PF00756">
    <property type="entry name" value="Esterase"/>
    <property type="match status" value="1"/>
</dbReference>
<feature type="signal peptide" evidence="8">
    <location>
        <begin position="1"/>
        <end position="21"/>
    </location>
</feature>
<dbReference type="Gene3D" id="3.40.50.1820">
    <property type="entry name" value="alpha/beta hydrolase"/>
    <property type="match status" value="1"/>
</dbReference>
<comment type="subcellular location">
    <subcellularLocation>
        <location evidence="1">Secreted</location>
    </subcellularLocation>
</comment>
<evidence type="ECO:0000313" key="9">
    <source>
        <dbReference type="EMBL" id="QUX20253.1"/>
    </source>
</evidence>
<dbReference type="PANTHER" id="PTHR38050:SF2">
    <property type="entry name" value="FERULOYL ESTERASE C-RELATED"/>
    <property type="match status" value="1"/>
</dbReference>
<name>A0ABX8BG37_9ACTN</name>